<proteinExistence type="predicted"/>
<protein>
    <submittedName>
        <fullName evidence="3">T9SS C-terminal target domain-containing protein</fullName>
    </submittedName>
</protein>
<keyword evidence="1" id="KW-0732">Signal</keyword>
<accession>A0A4Y7U631</accession>
<feature type="domain" description="Secretion system C-terminal sorting" evidence="2">
    <location>
        <begin position="51"/>
        <end position="122"/>
    </location>
</feature>
<dbReference type="RefSeq" id="WP_134092294.1">
    <property type="nucleotide sequence ID" value="NZ_QWDN01000138.1"/>
</dbReference>
<dbReference type="Pfam" id="PF18962">
    <property type="entry name" value="Por_Secre_tail"/>
    <property type="match status" value="1"/>
</dbReference>
<name>A0A4Y7U631_9FLAO</name>
<comment type="caution">
    <text evidence="3">The sequence shown here is derived from an EMBL/GenBank/DDBJ whole genome shotgun (WGS) entry which is preliminary data.</text>
</comment>
<evidence type="ECO:0000259" key="2">
    <source>
        <dbReference type="Pfam" id="PF18962"/>
    </source>
</evidence>
<organism evidence="3 4">
    <name type="scientific">Flavobacterium circumlabens</name>
    <dbReference type="NCBI Taxonomy" id="2133765"/>
    <lineage>
        <taxon>Bacteria</taxon>
        <taxon>Pseudomonadati</taxon>
        <taxon>Bacteroidota</taxon>
        <taxon>Flavobacteriia</taxon>
        <taxon>Flavobacteriales</taxon>
        <taxon>Flavobacteriaceae</taxon>
        <taxon>Flavobacterium</taxon>
    </lineage>
</organism>
<gene>
    <name evidence="3" type="ORF">D0809_25020</name>
</gene>
<evidence type="ECO:0000313" key="4">
    <source>
        <dbReference type="Proteomes" id="UP000298340"/>
    </source>
</evidence>
<dbReference type="NCBIfam" id="TIGR04183">
    <property type="entry name" value="Por_Secre_tail"/>
    <property type="match status" value="1"/>
</dbReference>
<evidence type="ECO:0000256" key="1">
    <source>
        <dbReference type="ARBA" id="ARBA00022729"/>
    </source>
</evidence>
<reference evidence="3 4" key="1">
    <citation type="journal article" date="2018" name="Syst. Appl. Microbiol.">
        <title>Flavobacterium circumlabens sp. nov. and Flavobacterium cupreum sp. nov., two psychrotrophic species isolated from Antarctic environmental samples.</title>
        <authorList>
            <person name="Kralova S."/>
            <person name="Busse H.J."/>
            <person name="Svec P."/>
            <person name="Maslanova I."/>
            <person name="Stankova E."/>
            <person name="Bartak M."/>
            <person name="Sedlacek I."/>
        </authorList>
    </citation>
    <scope>NUCLEOTIDE SEQUENCE [LARGE SCALE GENOMIC DNA]</scope>
    <source>
        <strain evidence="3 4">CCM 8828</strain>
    </source>
</reference>
<dbReference type="InterPro" id="IPR026444">
    <property type="entry name" value="Secre_tail"/>
</dbReference>
<sequence length="127" mass="14583">FDYDAAGNQIKRYLCINCRTTTEKTTDVKEIDSLTEKDLQKFYSEDVISYYPNPVKEELYLKWEFSSDNTVSSIHVNNINGQVLKAVSNLQQLTTQTLAFAPYPSGLYLVVLNYSNGRQKTIKIIKK</sequence>
<dbReference type="AlphaFoldDB" id="A0A4Y7U631"/>
<dbReference type="EMBL" id="QWDN01000138">
    <property type="protein sequence ID" value="TEB41538.1"/>
    <property type="molecule type" value="Genomic_DNA"/>
</dbReference>
<feature type="non-terminal residue" evidence="3">
    <location>
        <position position="1"/>
    </location>
</feature>
<dbReference type="Proteomes" id="UP000298340">
    <property type="component" value="Unassembled WGS sequence"/>
</dbReference>
<evidence type="ECO:0000313" key="3">
    <source>
        <dbReference type="EMBL" id="TEB41538.1"/>
    </source>
</evidence>